<sequence length="171" mass="19749">TSCSLDFVEHDTGDKREVHDFRDKHARAVSGPFYYMVMEFYLILLLTKYEKEIVFQLLINLLVGIMRSKKAGTYADITFVIDAKRANKFANSIGKDGDVVGFSRLDLEVPLIIIRNGLADKLLLFFKFRSSGCLDVLNSSLCKYKCWRNVVNNSTNMNEKQYLNKLFTNYF</sequence>
<dbReference type="AlphaFoldDB" id="U9TS11"/>
<evidence type="ECO:0000313" key="1">
    <source>
        <dbReference type="EMBL" id="ESA06126.1"/>
    </source>
</evidence>
<gene>
    <name evidence="1" type="ORF">GLOINDRAFT_99410</name>
</gene>
<dbReference type="HOGENOM" id="CLU_1566683_0_0_1"/>
<proteinExistence type="predicted"/>
<feature type="non-terminal residue" evidence="1">
    <location>
        <position position="1"/>
    </location>
</feature>
<dbReference type="EMBL" id="KI292041">
    <property type="protein sequence ID" value="ESA06126.1"/>
    <property type="molecule type" value="Genomic_DNA"/>
</dbReference>
<organism evidence="1">
    <name type="scientific">Rhizophagus irregularis (strain DAOM 181602 / DAOM 197198 / MUCL 43194)</name>
    <name type="common">Arbuscular mycorrhizal fungus</name>
    <name type="synonym">Glomus intraradices</name>
    <dbReference type="NCBI Taxonomy" id="747089"/>
    <lineage>
        <taxon>Eukaryota</taxon>
        <taxon>Fungi</taxon>
        <taxon>Fungi incertae sedis</taxon>
        <taxon>Mucoromycota</taxon>
        <taxon>Glomeromycotina</taxon>
        <taxon>Glomeromycetes</taxon>
        <taxon>Glomerales</taxon>
        <taxon>Glomeraceae</taxon>
        <taxon>Rhizophagus</taxon>
    </lineage>
</organism>
<protein>
    <submittedName>
        <fullName evidence="1">Uncharacterized protein</fullName>
    </submittedName>
</protein>
<accession>U9TS11</accession>
<name>U9TS11_RHIID</name>
<reference evidence="1" key="1">
    <citation type="submission" date="2013-07" db="EMBL/GenBank/DDBJ databases">
        <title>The genome of an arbuscular mycorrhizal fungus provides insights into the evolution of the oldest plant symbiosis.</title>
        <authorList>
            <consortium name="DOE Joint Genome Institute"/>
            <person name="Tisserant E."/>
            <person name="Malbreil M."/>
            <person name="Kuo A."/>
            <person name="Kohler A."/>
            <person name="Symeonidi A."/>
            <person name="Balestrini R."/>
            <person name="Charron P."/>
            <person name="Duensing N."/>
            <person name="Frei-dit-Frey N."/>
            <person name="Gianinazzi-Pearson V."/>
            <person name="Gilbert B."/>
            <person name="Handa Y."/>
            <person name="Hijri M."/>
            <person name="Kaul R."/>
            <person name="Kawaguchi M."/>
            <person name="Krajinski F."/>
            <person name="Lammers P."/>
            <person name="Lapierre D."/>
            <person name="Masclaux F.G."/>
            <person name="Murat C."/>
            <person name="Morin E."/>
            <person name="Ndikumana S."/>
            <person name="Pagni M."/>
            <person name="Petitpierre D."/>
            <person name="Requena N."/>
            <person name="Rosikiewicz P."/>
            <person name="Riley R."/>
            <person name="Saito K."/>
            <person name="San Clemente H."/>
            <person name="Shapiro H."/>
            <person name="van Tuinen D."/>
            <person name="Becard G."/>
            <person name="Bonfante P."/>
            <person name="Paszkowski U."/>
            <person name="Shachar-Hill Y."/>
            <person name="Young J.P."/>
            <person name="Sanders I.R."/>
            <person name="Henrissat B."/>
            <person name="Rensing S.A."/>
            <person name="Grigoriev I.V."/>
            <person name="Corradi N."/>
            <person name="Roux C."/>
            <person name="Martin F."/>
        </authorList>
    </citation>
    <scope>NUCLEOTIDE SEQUENCE</scope>
    <source>
        <strain evidence="1">DAOM 197198</strain>
    </source>
</reference>